<organism evidence="1 2">
    <name type="scientific">Pristionchus pacificus</name>
    <name type="common">Parasitic nematode worm</name>
    <dbReference type="NCBI Taxonomy" id="54126"/>
    <lineage>
        <taxon>Eukaryota</taxon>
        <taxon>Metazoa</taxon>
        <taxon>Ecdysozoa</taxon>
        <taxon>Nematoda</taxon>
        <taxon>Chromadorea</taxon>
        <taxon>Rhabditida</taxon>
        <taxon>Rhabditina</taxon>
        <taxon>Diplogasteromorpha</taxon>
        <taxon>Diplogasteroidea</taxon>
        <taxon>Neodiplogasteridae</taxon>
        <taxon>Pristionchus</taxon>
    </lineage>
</organism>
<evidence type="ECO:0000313" key="2">
    <source>
        <dbReference type="Proteomes" id="UP000005239"/>
    </source>
</evidence>
<proteinExistence type="predicted"/>
<accession>A0A8R1UC58</accession>
<reference evidence="1" key="2">
    <citation type="submission" date="2022-06" db="UniProtKB">
        <authorList>
            <consortium name="EnsemblMetazoa"/>
        </authorList>
    </citation>
    <scope>IDENTIFICATION</scope>
    <source>
        <strain evidence="1">PS312</strain>
    </source>
</reference>
<dbReference type="EnsemblMetazoa" id="PPA19130.1">
    <property type="protein sequence ID" value="PPA19130.1"/>
    <property type="gene ID" value="WBGene00108684"/>
</dbReference>
<gene>
    <name evidence="1" type="primary">WBGene00108684</name>
</gene>
<sequence length="208" mass="23782">MPPKIAKKRVARKNPIVGVDVPYDDKEYEWTRLMNWGVERGLLRLNVVWADGSETMTDARNFIDFKDEVKELISKEAEEDPRRRIGKVEAIEFTNIFGIDVKGMFPSYTKHNEPDNAADAAIPDPTLKVAVHPTPKRQSYWLSNKNNSCAAVRKRVGLRKYDITTKFDTPRDNADDIPDPSVLKTPKVGVTSIRKCKLFDSEENEDME</sequence>
<reference evidence="2" key="1">
    <citation type="journal article" date="2008" name="Nat. Genet.">
        <title>The Pristionchus pacificus genome provides a unique perspective on nematode lifestyle and parasitism.</title>
        <authorList>
            <person name="Dieterich C."/>
            <person name="Clifton S.W."/>
            <person name="Schuster L.N."/>
            <person name="Chinwalla A."/>
            <person name="Delehaunty K."/>
            <person name="Dinkelacker I."/>
            <person name="Fulton L."/>
            <person name="Fulton R."/>
            <person name="Godfrey J."/>
            <person name="Minx P."/>
            <person name="Mitreva M."/>
            <person name="Roeseler W."/>
            <person name="Tian H."/>
            <person name="Witte H."/>
            <person name="Yang S.P."/>
            <person name="Wilson R.K."/>
            <person name="Sommer R.J."/>
        </authorList>
    </citation>
    <scope>NUCLEOTIDE SEQUENCE [LARGE SCALE GENOMIC DNA]</scope>
    <source>
        <strain evidence="2">PS312</strain>
    </source>
</reference>
<keyword evidence="2" id="KW-1185">Reference proteome</keyword>
<name>A0A2A6B2D1_PRIPA</name>
<dbReference type="AlphaFoldDB" id="A0A2A6B2D1"/>
<accession>A0A2A6B2D1</accession>
<evidence type="ECO:0000313" key="1">
    <source>
        <dbReference type="EnsemblMetazoa" id="PPA19130.1"/>
    </source>
</evidence>
<protein>
    <submittedName>
        <fullName evidence="1">Uncharacterized protein</fullName>
    </submittedName>
</protein>
<dbReference type="Proteomes" id="UP000005239">
    <property type="component" value="Unassembled WGS sequence"/>
</dbReference>